<protein>
    <submittedName>
        <fullName evidence="2">Uncharacterized protein</fullName>
    </submittedName>
</protein>
<sequence>MTLLLCLLLVFVISVPVTAQTSSDNESSAGRQVTDAGVPFTRA</sequence>
<evidence type="ECO:0000313" key="2">
    <source>
        <dbReference type="EMBL" id="SVD63859.1"/>
    </source>
</evidence>
<proteinExistence type="predicted"/>
<accession>A0A382WZ19</accession>
<dbReference type="EMBL" id="UINC01163514">
    <property type="protein sequence ID" value="SVD63859.1"/>
    <property type="molecule type" value="Genomic_DNA"/>
</dbReference>
<feature type="non-terminal residue" evidence="2">
    <location>
        <position position="43"/>
    </location>
</feature>
<feature type="compositionally biased region" description="Polar residues" evidence="1">
    <location>
        <begin position="20"/>
        <end position="31"/>
    </location>
</feature>
<dbReference type="AlphaFoldDB" id="A0A382WZ19"/>
<feature type="region of interest" description="Disordered" evidence="1">
    <location>
        <begin position="20"/>
        <end position="43"/>
    </location>
</feature>
<reference evidence="2" key="1">
    <citation type="submission" date="2018-05" db="EMBL/GenBank/DDBJ databases">
        <authorList>
            <person name="Lanie J.A."/>
            <person name="Ng W.-L."/>
            <person name="Kazmierczak K.M."/>
            <person name="Andrzejewski T.M."/>
            <person name="Davidsen T.M."/>
            <person name="Wayne K.J."/>
            <person name="Tettelin H."/>
            <person name="Glass J.I."/>
            <person name="Rusch D."/>
            <person name="Podicherti R."/>
            <person name="Tsui H.-C.T."/>
            <person name="Winkler M.E."/>
        </authorList>
    </citation>
    <scope>NUCLEOTIDE SEQUENCE</scope>
</reference>
<gene>
    <name evidence="2" type="ORF">METZ01_LOCUS416713</name>
</gene>
<organism evidence="2">
    <name type="scientific">marine metagenome</name>
    <dbReference type="NCBI Taxonomy" id="408172"/>
    <lineage>
        <taxon>unclassified sequences</taxon>
        <taxon>metagenomes</taxon>
        <taxon>ecological metagenomes</taxon>
    </lineage>
</organism>
<evidence type="ECO:0000256" key="1">
    <source>
        <dbReference type="SAM" id="MobiDB-lite"/>
    </source>
</evidence>
<name>A0A382WZ19_9ZZZZ</name>